<dbReference type="EMBL" id="BSNK01000001">
    <property type="protein sequence ID" value="GLQ22960.1"/>
    <property type="molecule type" value="Genomic_DNA"/>
</dbReference>
<evidence type="ECO:0000313" key="3">
    <source>
        <dbReference type="EMBL" id="GLQ22960.1"/>
    </source>
</evidence>
<dbReference type="PANTHER" id="PTHR42930">
    <property type="entry name" value="PHOSPHATE-SPECIFIC TRANSPORT SYSTEM ACCESSORY PROTEIN PHOU"/>
    <property type="match status" value="1"/>
</dbReference>
<organism evidence="3 4">
    <name type="scientific">Algimonas ampicilliniresistens</name>
    <dbReference type="NCBI Taxonomy" id="1298735"/>
    <lineage>
        <taxon>Bacteria</taxon>
        <taxon>Pseudomonadati</taxon>
        <taxon>Pseudomonadota</taxon>
        <taxon>Alphaproteobacteria</taxon>
        <taxon>Maricaulales</taxon>
        <taxon>Robiginitomaculaceae</taxon>
        <taxon>Algimonas</taxon>
    </lineage>
</organism>
<comment type="similarity">
    <text evidence="1">Belongs to the PhoU family.</text>
</comment>
<evidence type="ECO:0000259" key="2">
    <source>
        <dbReference type="Pfam" id="PF01895"/>
    </source>
</evidence>
<dbReference type="InterPro" id="IPR026022">
    <property type="entry name" value="PhoU_dom"/>
</dbReference>
<dbReference type="Pfam" id="PF01895">
    <property type="entry name" value="PhoU"/>
    <property type="match status" value="1"/>
</dbReference>
<dbReference type="PANTHER" id="PTHR42930:SF3">
    <property type="entry name" value="PHOSPHATE-SPECIFIC TRANSPORT SYSTEM ACCESSORY PROTEIN PHOU"/>
    <property type="match status" value="1"/>
</dbReference>
<gene>
    <name evidence="3" type="ORF">GCM10007853_08340</name>
</gene>
<evidence type="ECO:0000256" key="1">
    <source>
        <dbReference type="ARBA" id="ARBA00008107"/>
    </source>
</evidence>
<evidence type="ECO:0000313" key="4">
    <source>
        <dbReference type="Proteomes" id="UP001161391"/>
    </source>
</evidence>
<dbReference type="Gene3D" id="1.20.58.220">
    <property type="entry name" value="Phosphate transport system protein phou homolog 2, domain 2"/>
    <property type="match status" value="1"/>
</dbReference>
<name>A0ABQ5V7A2_9PROT</name>
<accession>A0ABQ5V7A2</accession>
<reference evidence="3" key="1">
    <citation type="journal article" date="2014" name="Int. J. Syst. Evol. Microbiol.">
        <title>Complete genome of a new Firmicutes species belonging to the dominant human colonic microbiota ('Ruminococcus bicirculans') reveals two chromosomes and a selective capacity to utilize plant glucans.</title>
        <authorList>
            <consortium name="NISC Comparative Sequencing Program"/>
            <person name="Wegmann U."/>
            <person name="Louis P."/>
            <person name="Goesmann A."/>
            <person name="Henrissat B."/>
            <person name="Duncan S.H."/>
            <person name="Flint H.J."/>
        </authorList>
    </citation>
    <scope>NUCLEOTIDE SEQUENCE</scope>
    <source>
        <strain evidence="3">NBRC 108219</strain>
    </source>
</reference>
<protein>
    <recommendedName>
        <fullName evidence="2">PhoU domain-containing protein</fullName>
    </recommendedName>
</protein>
<sequence length="139" mass="15400">MATDLERIGDLAEGISKRAITLNDQSKIDLTVGVERMGRQVKSQLSAALNAFLREDTRAAVQVWMADSDIDEMYNSILRELLTYMMGDSAMINASTALLFAAKNLERIGDHTSNICEVIYFTSHGSQLIDDDAVQSLLR</sequence>
<keyword evidence="4" id="KW-1185">Reference proteome</keyword>
<proteinExistence type="inferred from homology"/>
<dbReference type="InterPro" id="IPR028366">
    <property type="entry name" value="PhoU"/>
</dbReference>
<dbReference type="SUPFAM" id="SSF109755">
    <property type="entry name" value="PhoU-like"/>
    <property type="match status" value="1"/>
</dbReference>
<feature type="domain" description="PhoU" evidence="2">
    <location>
        <begin position="34"/>
        <end position="118"/>
    </location>
</feature>
<dbReference type="Proteomes" id="UP001161391">
    <property type="component" value="Unassembled WGS sequence"/>
</dbReference>
<dbReference type="InterPro" id="IPR038078">
    <property type="entry name" value="PhoU-like_sf"/>
</dbReference>
<reference evidence="3" key="2">
    <citation type="submission" date="2023-01" db="EMBL/GenBank/DDBJ databases">
        <title>Draft genome sequence of Algimonas ampicilliniresistens strain NBRC 108219.</title>
        <authorList>
            <person name="Sun Q."/>
            <person name="Mori K."/>
        </authorList>
    </citation>
    <scope>NUCLEOTIDE SEQUENCE</scope>
    <source>
        <strain evidence="3">NBRC 108219</strain>
    </source>
</reference>
<comment type="caution">
    <text evidence="3">The sequence shown here is derived from an EMBL/GenBank/DDBJ whole genome shotgun (WGS) entry which is preliminary data.</text>
</comment>